<dbReference type="AlphaFoldDB" id="A0A0N1QRY8"/>
<dbReference type="InterPro" id="IPR006385">
    <property type="entry name" value="HAD_hydro_SerB1"/>
</dbReference>
<sequence length="202" mass="22606">MSLALFDFDGTITTRETMPDFVRRSVSRRRLLVGQLLLAPLVLGYKIGILSGTLIRRVIVRFAYSGIPASVLEAQGRDFAQSYLPNTLRGEAMQRIAWHKAQGHKVVVVSGGLEAYLEPWCDSHGVELICSSLQQSDGILTGRYEGRQCVLTEKARLVRERYDLATYPTIYAYGDTPEDLDMLAIATKQYYQWQEVGVAGGR</sequence>
<dbReference type="KEGG" id="sew:SeSA_B0066"/>
<evidence type="ECO:0000256" key="1">
    <source>
        <dbReference type="ARBA" id="ARBA00022723"/>
    </source>
</evidence>
<dbReference type="Gene3D" id="1.20.1440.100">
    <property type="entry name" value="SG protein - dephosphorylation function"/>
    <property type="match status" value="1"/>
</dbReference>
<gene>
    <name evidence="2" type="ordered locus">SeSA_B0066</name>
</gene>
<keyword evidence="1" id="KW-0479">Metal-binding</keyword>
<dbReference type="SMR" id="A0A0N1QRY8"/>
<dbReference type="GeneID" id="91975213"/>
<dbReference type="InterPro" id="IPR023214">
    <property type="entry name" value="HAD_sf"/>
</dbReference>
<dbReference type="CDD" id="cd02612">
    <property type="entry name" value="HAD_PGPPase"/>
    <property type="match status" value="1"/>
</dbReference>
<dbReference type="GO" id="GO:0000287">
    <property type="term" value="F:magnesium ion binding"/>
    <property type="evidence" value="ECO:0007669"/>
    <property type="project" value="TreeGrafter"/>
</dbReference>
<dbReference type="PANTHER" id="PTHR43344:SF14">
    <property type="entry name" value="HAD-IB FAMILY HYDROLASE"/>
    <property type="match status" value="1"/>
</dbReference>
<dbReference type="HOGENOM" id="CLU_052657_2_0_6"/>
<dbReference type="InterPro" id="IPR050582">
    <property type="entry name" value="HAD-like_SerB"/>
</dbReference>
<dbReference type="NCBIfam" id="TIGR01490">
    <property type="entry name" value="HAD-SF-IB-hyp1"/>
    <property type="match status" value="1"/>
</dbReference>
<evidence type="ECO:0000313" key="2">
    <source>
        <dbReference type="EMBL" id="ACF88617.1"/>
    </source>
</evidence>
<dbReference type="NCBIfam" id="TIGR01488">
    <property type="entry name" value="HAD-SF-IB"/>
    <property type="match status" value="1"/>
</dbReference>
<dbReference type="Proteomes" id="UP000001865">
    <property type="component" value="Plasmid pCVM19633_110"/>
</dbReference>
<keyword evidence="2" id="KW-0614">Plasmid</keyword>
<dbReference type="RefSeq" id="WP_000050382.1">
    <property type="nucleotide sequence ID" value="NC_011092.1"/>
</dbReference>
<dbReference type="GO" id="GO:0005737">
    <property type="term" value="C:cytoplasm"/>
    <property type="evidence" value="ECO:0007669"/>
    <property type="project" value="TreeGrafter"/>
</dbReference>
<organism evidence="2 3">
    <name type="scientific">Salmonella schwarzengrund (strain CVM19633)</name>
    <dbReference type="NCBI Taxonomy" id="439843"/>
    <lineage>
        <taxon>Bacteria</taxon>
        <taxon>Pseudomonadati</taxon>
        <taxon>Pseudomonadota</taxon>
        <taxon>Gammaproteobacteria</taxon>
        <taxon>Enterobacterales</taxon>
        <taxon>Enterobacteriaceae</taxon>
        <taxon>Salmonella</taxon>
    </lineage>
</organism>
<dbReference type="GO" id="GO:0036424">
    <property type="term" value="F:L-phosphoserine phosphatase activity"/>
    <property type="evidence" value="ECO:0007669"/>
    <property type="project" value="TreeGrafter"/>
</dbReference>
<dbReference type="PANTHER" id="PTHR43344">
    <property type="entry name" value="PHOSPHOSERINE PHOSPHATASE"/>
    <property type="match status" value="1"/>
</dbReference>
<dbReference type="GO" id="GO:0006564">
    <property type="term" value="P:L-serine biosynthetic process"/>
    <property type="evidence" value="ECO:0007669"/>
    <property type="project" value="TreeGrafter"/>
</dbReference>
<dbReference type="InterPro" id="IPR036412">
    <property type="entry name" value="HAD-like_sf"/>
</dbReference>
<accession>A0A0N1QRY8</accession>
<name>A0A0N1QRY8_SALSV</name>
<dbReference type="EMBL" id="CP001125">
    <property type="protein sequence ID" value="ACF88617.1"/>
    <property type="molecule type" value="Genomic_DNA"/>
</dbReference>
<dbReference type="SUPFAM" id="SSF56784">
    <property type="entry name" value="HAD-like"/>
    <property type="match status" value="1"/>
</dbReference>
<reference evidence="2 3" key="1">
    <citation type="journal article" date="2011" name="J. Bacteriol.">
        <title>Comparative genomics of 28 Salmonella enterica isolates: evidence for CRISPR-mediated adaptive sublineage evolution.</title>
        <authorList>
            <person name="Fricke W.F."/>
            <person name="Mammel M.K."/>
            <person name="McDermott P.F."/>
            <person name="Tartera C."/>
            <person name="White D.G."/>
            <person name="Leclerc J.E."/>
            <person name="Ravel J."/>
            <person name="Cebula T.A."/>
        </authorList>
    </citation>
    <scope>NUCLEOTIDE SEQUENCE [LARGE SCALE GENOMIC DNA]</scope>
    <source>
        <strain evidence="2 3">CVM19633</strain>
        <plasmid evidence="2 3">pCVM19633_110</plasmid>
    </source>
</reference>
<evidence type="ECO:0000313" key="3">
    <source>
        <dbReference type="Proteomes" id="UP000001865"/>
    </source>
</evidence>
<keyword evidence="2" id="KW-0378">Hydrolase</keyword>
<dbReference type="Pfam" id="PF12710">
    <property type="entry name" value="HAD"/>
    <property type="match status" value="1"/>
</dbReference>
<dbReference type="Gene3D" id="3.40.50.1000">
    <property type="entry name" value="HAD superfamily/HAD-like"/>
    <property type="match status" value="1"/>
</dbReference>
<geneLocation type="plasmid" evidence="2 3">
    <name>pCVM19633_110</name>
</geneLocation>
<proteinExistence type="predicted"/>
<protein>
    <submittedName>
        <fullName evidence="2">HAD-superfamily, subfamily IB hydrolase</fullName>
    </submittedName>
</protein>